<dbReference type="Proteomes" id="UP001159428">
    <property type="component" value="Unassembled WGS sequence"/>
</dbReference>
<reference evidence="6 7" key="1">
    <citation type="submission" date="2022-05" db="EMBL/GenBank/DDBJ databases">
        <authorList>
            <consortium name="Genoscope - CEA"/>
            <person name="William W."/>
        </authorList>
    </citation>
    <scope>NUCLEOTIDE SEQUENCE [LARGE SCALE GENOMIC DNA]</scope>
</reference>
<keyword evidence="7" id="KW-1185">Reference proteome</keyword>
<evidence type="ECO:0000259" key="5">
    <source>
        <dbReference type="PROSITE" id="PS50835"/>
    </source>
</evidence>
<gene>
    <name evidence="6" type="ORF">PMEA_00020694</name>
</gene>
<dbReference type="FunFam" id="2.60.40.10:FF:000032">
    <property type="entry name" value="palladin isoform X1"/>
    <property type="match status" value="2"/>
</dbReference>
<feature type="compositionally biased region" description="Basic residues" evidence="3">
    <location>
        <begin position="728"/>
        <end position="740"/>
    </location>
</feature>
<evidence type="ECO:0000256" key="1">
    <source>
        <dbReference type="ARBA" id="ARBA00023157"/>
    </source>
</evidence>
<name>A0AAU9XC45_9CNID</name>
<dbReference type="SMART" id="SM00409">
    <property type="entry name" value="IG"/>
    <property type="match status" value="4"/>
</dbReference>
<dbReference type="Pfam" id="PF07679">
    <property type="entry name" value="I-set"/>
    <property type="match status" value="2"/>
</dbReference>
<dbReference type="SMART" id="SM00408">
    <property type="entry name" value="IGc2"/>
    <property type="match status" value="4"/>
</dbReference>
<comment type="caution">
    <text evidence="6">The sequence shown here is derived from an EMBL/GenBank/DDBJ whole genome shotgun (WGS) entry which is preliminary data.</text>
</comment>
<dbReference type="Pfam" id="PF13927">
    <property type="entry name" value="Ig_3"/>
    <property type="match status" value="2"/>
</dbReference>
<feature type="compositionally biased region" description="Basic residues" evidence="3">
    <location>
        <begin position="168"/>
        <end position="177"/>
    </location>
</feature>
<dbReference type="Gene3D" id="2.60.120.820">
    <property type="entry name" value="PHR domain"/>
    <property type="match status" value="2"/>
</dbReference>
<organism evidence="6 7">
    <name type="scientific">Pocillopora meandrina</name>
    <dbReference type="NCBI Taxonomy" id="46732"/>
    <lineage>
        <taxon>Eukaryota</taxon>
        <taxon>Metazoa</taxon>
        <taxon>Cnidaria</taxon>
        <taxon>Anthozoa</taxon>
        <taxon>Hexacorallia</taxon>
        <taxon>Scleractinia</taxon>
        <taxon>Astrocoeniina</taxon>
        <taxon>Pocilloporidae</taxon>
        <taxon>Pocillopora</taxon>
    </lineage>
</organism>
<feature type="transmembrane region" description="Helical" evidence="4">
    <location>
        <begin position="20"/>
        <end position="38"/>
    </location>
</feature>
<evidence type="ECO:0000313" key="6">
    <source>
        <dbReference type="EMBL" id="CAH3143714.1"/>
    </source>
</evidence>
<feature type="domain" description="Ig-like" evidence="5">
    <location>
        <begin position="881"/>
        <end position="965"/>
    </location>
</feature>
<feature type="domain" description="Ig-like" evidence="5">
    <location>
        <begin position="792"/>
        <end position="876"/>
    </location>
</feature>
<accession>A0AAU9XC45</accession>
<dbReference type="EMBL" id="CALNXJ010000038">
    <property type="protein sequence ID" value="CAH3143714.1"/>
    <property type="molecule type" value="Genomic_DNA"/>
</dbReference>
<keyword evidence="4" id="KW-1133">Transmembrane helix</keyword>
<dbReference type="Pfam" id="PF01391">
    <property type="entry name" value="Collagen"/>
    <property type="match status" value="2"/>
</dbReference>
<dbReference type="InterPro" id="IPR012983">
    <property type="entry name" value="PHR"/>
</dbReference>
<dbReference type="PANTHER" id="PTHR10075">
    <property type="entry name" value="BASIGIN RELATED"/>
    <property type="match status" value="1"/>
</dbReference>
<dbReference type="InterPro" id="IPR007110">
    <property type="entry name" value="Ig-like_dom"/>
</dbReference>
<keyword evidence="4" id="KW-0812">Transmembrane</keyword>
<feature type="region of interest" description="Disordered" evidence="3">
    <location>
        <begin position="153"/>
        <end position="248"/>
    </location>
</feature>
<dbReference type="InterPro" id="IPR036179">
    <property type="entry name" value="Ig-like_dom_sf"/>
</dbReference>
<dbReference type="AlphaFoldDB" id="A0AAU9XC45"/>
<feature type="domain" description="Ig-like" evidence="5">
    <location>
        <begin position="232"/>
        <end position="316"/>
    </location>
</feature>
<dbReference type="InterPro" id="IPR038648">
    <property type="entry name" value="PHR_sf"/>
</dbReference>
<dbReference type="PANTHER" id="PTHR10075:SF14">
    <property type="entry name" value="CELL ADHESION MOLECULE DSCAM2-RELATED"/>
    <property type="match status" value="1"/>
</dbReference>
<sequence length="1136" mass="123324">MESNSKSSKAYRARDLFPSVKPSYLSLNLVFVCIILLLRNESTNYRLLALEKQIKVLSTKQSCAESGSYANRNEMFVKPELDSDQIFARRIKTPVAKKLDYPSGESGRDKITKATRTRRHVSNVITIDDVRNEIAKHFEQLIPTKYCKSTEKICPAGPPGSPGVQGAKGKRGRRGTQGKRGLQGNMGPPGRHGKPGMTGPVGPKGVKGERGEQGPKGMPGPPGRPGESISAPKVTTSPAEQTRDEGRNGTFYCTVSGNPRPQVEWRFKSAKLVSGSEHLIKDRELTIKRLKYSDAGQYYCVATNVLGSHESYGNLSVRGLPIFTVVPPSLATPKERSTFRQACQAEGFPPPTTSWRRTGLSLPTGKTVISNGSLVINNICPVDSGLYECEATNSLGSKKTSMNVVVQQQQPKDYDCWRSRSESPDRSWNHSPGSIDAVDFQTSSDVTLLGYRLWGVHRGSTTFQATVRLYRGSSLIEEKTGSYYTTSSVKTFEVRFSRGISLRAGVLYTATSQLTTNGHQTHAHTDGMPSISCAGITVTFAKSSKDNNGSSEKMESNSKSSKAYRAHDLFPALKPSYLSLSLVFVCIILLLRNESTNDRLLALEKQMKVLSTTQSCAETGSDANRNEMSVKPQLDSDQMFARRIKTPVAKKLDYPSGKSQQNRPDIPLMVSRNRRKAPASLPNVITIDDVRREITKRLEQLIPTKYCKSTERVCPSGPPGSPGVKGVKGSRGRRGPRGKQGRQGIMGPPGRHGKPGMAGPVGPRGEKGDQGVPGSRGMPGPPGSPGESISAPQVTISPAEQTQDEGKDVKFYCSISGNPPPRSEWKFRGRKLISGSKHVVNDGALTIKRLNYSDAGRYSCAATNILGSHEGSGNLTVRGLPILISPPPSVITPKEYSTLNETCQAKGFPRPSINWTRLGMPFPAGKTTISGGSLTINNLSPADSGVYECRATNSMGTTKTKMNVAVQRDPFKDCECWRARSPQNASGGWSYSSSGSSTSPGRVDAIDFQTSGDVLLKGYRLWGVSSDSTTFQVTIRLYQEGILMGERTGSYSTRASDRTFKVYFLQGISIRAGLSYTATVEIVTSKHTYYLENGMSSTSCSKVTVTFKNSSKNSNGSSTSRGQIPALIFGSLQCQI</sequence>
<evidence type="ECO:0000256" key="2">
    <source>
        <dbReference type="ARBA" id="ARBA00023319"/>
    </source>
</evidence>
<dbReference type="Gene3D" id="2.60.40.10">
    <property type="entry name" value="Immunoglobulins"/>
    <property type="match status" value="4"/>
</dbReference>
<dbReference type="SUPFAM" id="SSF48726">
    <property type="entry name" value="Immunoglobulin"/>
    <property type="match status" value="4"/>
</dbReference>
<evidence type="ECO:0000313" key="7">
    <source>
        <dbReference type="Proteomes" id="UP001159428"/>
    </source>
</evidence>
<evidence type="ECO:0000256" key="3">
    <source>
        <dbReference type="SAM" id="MobiDB-lite"/>
    </source>
</evidence>
<dbReference type="InterPro" id="IPR003598">
    <property type="entry name" value="Ig_sub2"/>
</dbReference>
<dbReference type="InterPro" id="IPR013783">
    <property type="entry name" value="Ig-like_fold"/>
</dbReference>
<keyword evidence="4" id="KW-0472">Membrane</keyword>
<keyword evidence="1" id="KW-1015">Disulfide bond</keyword>
<proteinExistence type="predicted"/>
<keyword evidence="2" id="KW-0393">Immunoglobulin domain</keyword>
<protein>
    <recommendedName>
        <fullName evidence="5">Ig-like domain-containing protein</fullName>
    </recommendedName>
</protein>
<dbReference type="InterPro" id="IPR008160">
    <property type="entry name" value="Collagen"/>
</dbReference>
<evidence type="ECO:0000256" key="4">
    <source>
        <dbReference type="SAM" id="Phobius"/>
    </source>
</evidence>
<dbReference type="InterPro" id="IPR013098">
    <property type="entry name" value="Ig_I-set"/>
</dbReference>
<dbReference type="Pfam" id="PF08005">
    <property type="entry name" value="PHR"/>
    <property type="match status" value="2"/>
</dbReference>
<feature type="region of interest" description="Disordered" evidence="3">
    <location>
        <begin position="709"/>
        <end position="792"/>
    </location>
</feature>
<dbReference type="PROSITE" id="PS50835">
    <property type="entry name" value="IG_LIKE"/>
    <property type="match status" value="4"/>
</dbReference>
<feature type="domain" description="Ig-like" evidence="5">
    <location>
        <begin position="321"/>
        <end position="405"/>
    </location>
</feature>
<dbReference type="InterPro" id="IPR003599">
    <property type="entry name" value="Ig_sub"/>
</dbReference>